<dbReference type="GO" id="GO:0042602">
    <property type="term" value="F:riboflavin reductase (NADPH) activity"/>
    <property type="evidence" value="ECO:0007669"/>
    <property type="project" value="TreeGrafter"/>
</dbReference>
<dbReference type="SUPFAM" id="SSF50475">
    <property type="entry name" value="FMN-binding split barrel"/>
    <property type="match status" value="1"/>
</dbReference>
<dbReference type="SMART" id="SM00903">
    <property type="entry name" value="Flavin_Reduct"/>
    <property type="match status" value="1"/>
</dbReference>
<dbReference type="InterPro" id="IPR002563">
    <property type="entry name" value="Flavin_Rdtase-like_dom"/>
</dbReference>
<evidence type="ECO:0000313" key="4">
    <source>
        <dbReference type="Proteomes" id="UP000184485"/>
    </source>
</evidence>
<dbReference type="Proteomes" id="UP000184485">
    <property type="component" value="Unassembled WGS sequence"/>
</dbReference>
<proteinExistence type="predicted"/>
<dbReference type="RefSeq" id="WP_073056607.1">
    <property type="nucleotide sequence ID" value="NZ_FQUP01000004.1"/>
</dbReference>
<evidence type="ECO:0000259" key="2">
    <source>
        <dbReference type="SMART" id="SM00903"/>
    </source>
</evidence>
<organism evidence="3 4">
    <name type="scientific">Kaistia soli DSM 19436</name>
    <dbReference type="NCBI Taxonomy" id="1122133"/>
    <lineage>
        <taxon>Bacteria</taxon>
        <taxon>Pseudomonadati</taxon>
        <taxon>Pseudomonadota</taxon>
        <taxon>Alphaproteobacteria</taxon>
        <taxon>Hyphomicrobiales</taxon>
        <taxon>Kaistiaceae</taxon>
        <taxon>Kaistia</taxon>
    </lineage>
</organism>
<keyword evidence="1" id="KW-0560">Oxidoreductase</keyword>
<dbReference type="OrthoDB" id="9789254at2"/>
<dbReference type="PANTHER" id="PTHR30466:SF1">
    <property type="entry name" value="FMN REDUCTASE (NADH) RUTF"/>
    <property type="match status" value="1"/>
</dbReference>
<name>A0A1M5J6L1_9HYPH</name>
<dbReference type="Pfam" id="PF01613">
    <property type="entry name" value="Flavin_Reduct"/>
    <property type="match status" value="1"/>
</dbReference>
<protein>
    <submittedName>
        <fullName evidence="3">Flavin reductase</fullName>
    </submittedName>
</protein>
<dbReference type="InterPro" id="IPR050268">
    <property type="entry name" value="NADH-dep_flavin_reductase"/>
</dbReference>
<dbReference type="GO" id="GO:0010181">
    <property type="term" value="F:FMN binding"/>
    <property type="evidence" value="ECO:0007669"/>
    <property type="project" value="InterPro"/>
</dbReference>
<dbReference type="STRING" id="1122133.SAMN02745157_4119"/>
<feature type="domain" description="Flavin reductase like" evidence="2">
    <location>
        <begin position="24"/>
        <end position="171"/>
    </location>
</feature>
<accession>A0A1M5J6L1</accession>
<dbReference type="InterPro" id="IPR012349">
    <property type="entry name" value="Split_barrel_FMN-bd"/>
</dbReference>
<sequence>MTPSDPAHIAAENAVSLQTFREGMSRLGAAVNIITSDGPNGQLGFTATAVCSLSAEPPSLLVCMNRQSQQNAPLKANGVLCVNTLASHHEPLSGVFSGVGKLEMAERFRRAQWSTMITGSPALDDAVVSFDCRIDQVVEINTHSLLIAHVLGIKIGHEIRSLMYLNRTYHELGTAFSYPESSRPWL</sequence>
<dbReference type="EMBL" id="FQUP01000004">
    <property type="protein sequence ID" value="SHG36214.1"/>
    <property type="molecule type" value="Genomic_DNA"/>
</dbReference>
<dbReference type="GO" id="GO:0006208">
    <property type="term" value="P:pyrimidine nucleobase catabolic process"/>
    <property type="evidence" value="ECO:0007669"/>
    <property type="project" value="TreeGrafter"/>
</dbReference>
<gene>
    <name evidence="3" type="ORF">SAMN02745157_4119</name>
</gene>
<dbReference type="Gene3D" id="2.30.110.10">
    <property type="entry name" value="Electron Transport, Fmn-binding Protein, Chain A"/>
    <property type="match status" value="1"/>
</dbReference>
<dbReference type="AlphaFoldDB" id="A0A1M5J6L1"/>
<evidence type="ECO:0000313" key="3">
    <source>
        <dbReference type="EMBL" id="SHG36214.1"/>
    </source>
</evidence>
<reference evidence="3 4" key="1">
    <citation type="submission" date="2016-11" db="EMBL/GenBank/DDBJ databases">
        <authorList>
            <person name="Jaros S."/>
            <person name="Januszkiewicz K."/>
            <person name="Wedrychowicz H."/>
        </authorList>
    </citation>
    <scope>NUCLEOTIDE SEQUENCE [LARGE SCALE GENOMIC DNA]</scope>
    <source>
        <strain evidence="3 4">DSM 19436</strain>
    </source>
</reference>
<dbReference type="PANTHER" id="PTHR30466">
    <property type="entry name" value="FLAVIN REDUCTASE"/>
    <property type="match status" value="1"/>
</dbReference>
<keyword evidence="4" id="KW-1185">Reference proteome</keyword>
<evidence type="ECO:0000256" key="1">
    <source>
        <dbReference type="ARBA" id="ARBA00023002"/>
    </source>
</evidence>